<keyword evidence="2" id="KW-0812">Transmembrane</keyword>
<name>A0A8R1DYR8_CAEJA</name>
<dbReference type="PANTHER" id="PTHR22943:SF106">
    <property type="entry name" value="SEVEN TM RECEPTOR"/>
    <property type="match status" value="1"/>
</dbReference>
<proteinExistence type="predicted"/>
<dbReference type="GO" id="GO:0038022">
    <property type="term" value="F:G protein-coupled olfactory receptor activity"/>
    <property type="evidence" value="ECO:0007669"/>
    <property type="project" value="TreeGrafter"/>
</dbReference>
<reference evidence="4" key="1">
    <citation type="submission" date="2010-08" db="EMBL/GenBank/DDBJ databases">
        <authorList>
            <consortium name="Caenorhabditis japonica Sequencing Consortium"/>
            <person name="Wilson R.K."/>
        </authorList>
    </citation>
    <scope>NUCLEOTIDE SEQUENCE [LARGE SCALE GENOMIC DNA]</scope>
    <source>
        <strain evidence="4">DF5081</strain>
    </source>
</reference>
<accession>A0A8R1DYR8</accession>
<dbReference type="Pfam" id="PF10326">
    <property type="entry name" value="7TM_GPCR_Str"/>
    <property type="match status" value="1"/>
</dbReference>
<evidence type="ECO:0000313" key="4">
    <source>
        <dbReference type="Proteomes" id="UP000005237"/>
    </source>
</evidence>
<reference evidence="3" key="2">
    <citation type="submission" date="2022-06" db="UniProtKB">
        <authorList>
            <consortium name="EnsemblMetazoa"/>
        </authorList>
    </citation>
    <scope>IDENTIFICATION</scope>
    <source>
        <strain evidence="3">DF5081</strain>
    </source>
</reference>
<feature type="transmembrane region" description="Helical" evidence="2">
    <location>
        <begin position="12"/>
        <end position="33"/>
    </location>
</feature>
<evidence type="ECO:0000256" key="1">
    <source>
        <dbReference type="SAM" id="MobiDB-lite"/>
    </source>
</evidence>
<dbReference type="PANTHER" id="PTHR22943">
    <property type="entry name" value="7-TRANSMEMBRANE DOMAIN RECEPTOR C.ELEGANS"/>
    <property type="match status" value="1"/>
</dbReference>
<evidence type="ECO:0000256" key="2">
    <source>
        <dbReference type="SAM" id="Phobius"/>
    </source>
</evidence>
<feature type="region of interest" description="Disordered" evidence="1">
    <location>
        <begin position="283"/>
        <end position="350"/>
    </location>
</feature>
<sequence length="350" mass="40460">MNPSAFDTIKNAVQVSSVILSWVINLFLIYLIVNKSNKKMGNYRHLMVFFCICSFCFSTMDVAIRPIIYSHQSAFFMMMDLRNRAIPVHVANAMVCVMAGCFGVIIYGIAIHFIFRYFALESEAVKSAFDINITETAYAAAIFYPPDHLGHPIFNYQCFLGSTMYLLIMIIPFAIVVVICIKSVRKIRQFPMSKYGKDFQMQLYKALIAQTLIPVIFLFIPFGVLFVLPIFEISCKTLSTSLTFVYALYPVVDPLPIMFFVDSYRRVISSTYGTQKIFFRKTEDGKKKTTEDGKRKKENGRRKTEDGRRKTEDGRRKTEDERRKTEDGRRKTEDGRRKTEDGRRKTEDGR</sequence>
<keyword evidence="2" id="KW-0472">Membrane</keyword>
<keyword evidence="4" id="KW-1185">Reference proteome</keyword>
<protein>
    <submittedName>
        <fullName evidence="3">Uncharacterized protein</fullName>
    </submittedName>
</protein>
<dbReference type="AlphaFoldDB" id="A0A8R1DYR8"/>
<dbReference type="SUPFAM" id="SSF81321">
    <property type="entry name" value="Family A G protein-coupled receptor-like"/>
    <property type="match status" value="1"/>
</dbReference>
<feature type="transmembrane region" description="Helical" evidence="2">
    <location>
        <begin position="164"/>
        <end position="185"/>
    </location>
</feature>
<dbReference type="EnsemblMetazoa" id="CJA15268b.1">
    <property type="protein sequence ID" value="CJA15268b.1"/>
    <property type="gene ID" value="WBGene00134472"/>
</dbReference>
<feature type="transmembrane region" description="Helical" evidence="2">
    <location>
        <begin position="45"/>
        <end position="68"/>
    </location>
</feature>
<feature type="transmembrane region" description="Helical" evidence="2">
    <location>
        <begin position="206"/>
        <end position="231"/>
    </location>
</feature>
<feature type="transmembrane region" description="Helical" evidence="2">
    <location>
        <begin position="88"/>
        <end position="115"/>
    </location>
</feature>
<organism evidence="3 4">
    <name type="scientific">Caenorhabditis japonica</name>
    <dbReference type="NCBI Taxonomy" id="281687"/>
    <lineage>
        <taxon>Eukaryota</taxon>
        <taxon>Metazoa</taxon>
        <taxon>Ecdysozoa</taxon>
        <taxon>Nematoda</taxon>
        <taxon>Chromadorea</taxon>
        <taxon>Rhabditida</taxon>
        <taxon>Rhabditina</taxon>
        <taxon>Rhabditomorpha</taxon>
        <taxon>Rhabditoidea</taxon>
        <taxon>Rhabditidae</taxon>
        <taxon>Peloderinae</taxon>
        <taxon>Caenorhabditis</taxon>
    </lineage>
</organism>
<dbReference type="Proteomes" id="UP000005237">
    <property type="component" value="Unassembled WGS sequence"/>
</dbReference>
<dbReference type="GO" id="GO:0005886">
    <property type="term" value="C:plasma membrane"/>
    <property type="evidence" value="ECO:0007669"/>
    <property type="project" value="TreeGrafter"/>
</dbReference>
<keyword evidence="2" id="KW-1133">Transmembrane helix</keyword>
<evidence type="ECO:0000313" key="3">
    <source>
        <dbReference type="EnsemblMetazoa" id="CJA15268b.1"/>
    </source>
</evidence>
<feature type="transmembrane region" description="Helical" evidence="2">
    <location>
        <begin position="243"/>
        <end position="261"/>
    </location>
</feature>
<dbReference type="InterPro" id="IPR019428">
    <property type="entry name" value="7TM_GPCR_serpentine_rcpt_Str"/>
</dbReference>
<dbReference type="GO" id="GO:0042048">
    <property type="term" value="P:olfactory behavior"/>
    <property type="evidence" value="ECO:0007669"/>
    <property type="project" value="TreeGrafter"/>
</dbReference>